<keyword evidence="11" id="KW-0808">Transferase</keyword>
<evidence type="ECO:0000313" key="12">
    <source>
        <dbReference type="Proteomes" id="UP001201980"/>
    </source>
</evidence>
<accession>A0AAD5WRW3</accession>
<comment type="catalytic activity">
    <reaction evidence="8">
        <text>L-threonyl-[protein] + ATP = O-phospho-L-threonyl-[protein] + ADP + H(+)</text>
        <dbReference type="Rhea" id="RHEA:46608"/>
        <dbReference type="Rhea" id="RHEA-COMP:11060"/>
        <dbReference type="Rhea" id="RHEA-COMP:11605"/>
        <dbReference type="ChEBI" id="CHEBI:15378"/>
        <dbReference type="ChEBI" id="CHEBI:30013"/>
        <dbReference type="ChEBI" id="CHEBI:30616"/>
        <dbReference type="ChEBI" id="CHEBI:61977"/>
        <dbReference type="ChEBI" id="CHEBI:456216"/>
        <dbReference type="EC" id="2.7.11.1"/>
    </reaction>
</comment>
<evidence type="ECO:0000256" key="8">
    <source>
        <dbReference type="ARBA" id="ARBA00047899"/>
    </source>
</evidence>
<dbReference type="SMART" id="SM00220">
    <property type="entry name" value="S_TKc"/>
    <property type="match status" value="1"/>
</dbReference>
<dbReference type="GO" id="GO:0004674">
    <property type="term" value="F:protein serine/threonine kinase activity"/>
    <property type="evidence" value="ECO:0007669"/>
    <property type="project" value="UniProtKB-EC"/>
</dbReference>
<dbReference type="PROSITE" id="PS00109">
    <property type="entry name" value="PROTEIN_KINASE_TYR"/>
    <property type="match status" value="1"/>
</dbReference>
<dbReference type="Gene3D" id="1.10.510.10">
    <property type="entry name" value="Transferase(Phosphotransferase) domain 1"/>
    <property type="match status" value="1"/>
</dbReference>
<dbReference type="GO" id="GO:0005524">
    <property type="term" value="F:ATP binding"/>
    <property type="evidence" value="ECO:0007669"/>
    <property type="project" value="InterPro"/>
</dbReference>
<dbReference type="GO" id="GO:0005737">
    <property type="term" value="C:cytoplasm"/>
    <property type="evidence" value="ECO:0007669"/>
    <property type="project" value="TreeGrafter"/>
</dbReference>
<evidence type="ECO:0000256" key="4">
    <source>
        <dbReference type="ARBA" id="ARBA00013948"/>
    </source>
</evidence>
<dbReference type="EMBL" id="JAKWBI020000204">
    <property type="protein sequence ID" value="KAJ2899199.1"/>
    <property type="molecule type" value="Genomic_DNA"/>
</dbReference>
<evidence type="ECO:0000256" key="3">
    <source>
        <dbReference type="ARBA" id="ARBA00012513"/>
    </source>
</evidence>
<evidence type="ECO:0000256" key="2">
    <source>
        <dbReference type="ARBA" id="ARBA00011534"/>
    </source>
</evidence>
<dbReference type="GO" id="GO:0044773">
    <property type="term" value="P:mitotic DNA damage checkpoint signaling"/>
    <property type="evidence" value="ECO:0007669"/>
    <property type="project" value="TreeGrafter"/>
</dbReference>
<evidence type="ECO:0000259" key="10">
    <source>
        <dbReference type="PROSITE" id="PS50011"/>
    </source>
</evidence>
<dbReference type="InterPro" id="IPR008266">
    <property type="entry name" value="Tyr_kinase_AS"/>
</dbReference>
<feature type="domain" description="Protein kinase" evidence="10">
    <location>
        <begin position="1"/>
        <end position="194"/>
    </location>
</feature>
<evidence type="ECO:0000256" key="5">
    <source>
        <dbReference type="ARBA" id="ARBA00019973"/>
    </source>
</evidence>
<dbReference type="PANTHER" id="PTHR44167">
    <property type="entry name" value="OVARIAN-SPECIFIC SERINE/THREONINE-PROTEIN KINASE LOK-RELATED"/>
    <property type="match status" value="1"/>
</dbReference>
<organism evidence="11 12">
    <name type="scientific">Zalerion maritima</name>
    <dbReference type="NCBI Taxonomy" id="339359"/>
    <lineage>
        <taxon>Eukaryota</taxon>
        <taxon>Fungi</taxon>
        <taxon>Dikarya</taxon>
        <taxon>Ascomycota</taxon>
        <taxon>Pezizomycotina</taxon>
        <taxon>Sordariomycetes</taxon>
        <taxon>Lulworthiomycetidae</taxon>
        <taxon>Lulworthiales</taxon>
        <taxon>Lulworthiaceae</taxon>
        <taxon>Zalerion</taxon>
    </lineage>
</organism>
<evidence type="ECO:0000256" key="7">
    <source>
        <dbReference type="ARBA" id="ARBA00033194"/>
    </source>
</evidence>
<protein>
    <recommendedName>
        <fullName evidence="5">EKC/KEOPS complex subunit BUD32</fullName>
        <ecNumber evidence="3">2.7.11.1</ecNumber>
    </recommendedName>
    <alternativeName>
        <fullName evidence="6 7">Atypical Serine/threonine protein kinase BUD32</fullName>
    </alternativeName>
    <alternativeName>
        <fullName evidence="4">EKC/KEOPS complex subunit bud32</fullName>
    </alternativeName>
</protein>
<gene>
    <name evidence="11" type="ORF">MKZ38_003342</name>
</gene>
<sequence>MKVSEENPNREALETANINAINIERQILETLGSHPRIVSYLGFSFAGTYLSEASLGNLQEYIDSHHAELHVFQHSKICEQAAEAIAHAHKKGVIHSDLRPENFLVDQVHGPYMSIWLCDFGGSMRKRLGLDGGHLPDAPFFDPRMKWESTPATDIFSLGSVFYTIQTGYWPYRDSPPEWSSVQEKQSYAAQVDE</sequence>
<dbReference type="InterPro" id="IPR011009">
    <property type="entry name" value="Kinase-like_dom_sf"/>
</dbReference>
<comment type="function">
    <text evidence="1">Component of the EKC/KEOPS complex that is required for the formation of a threonylcarbamoyl group on adenosine at position 37 (t(6)A37) in tRNAs that read codons beginning with adenine. The complex is probably involved in the transfer of the threonylcarbamoyl moiety of threonylcarbamoyl-AMP (TC-AMP) to the N6 group of A37. BUD32 has ATPase activity in the context of the EKC/KEOPS complex and likely plays a supporting role to the catalytic subunit KAE1. The EKC/KEOPS complex also promotes both telomere uncapping and telomere elongation. The complex is required for efficient recruitment of transcriptional coactivators.</text>
</comment>
<dbReference type="Proteomes" id="UP001201980">
    <property type="component" value="Unassembled WGS sequence"/>
</dbReference>
<dbReference type="PROSITE" id="PS50011">
    <property type="entry name" value="PROTEIN_KINASE_DOM"/>
    <property type="match status" value="1"/>
</dbReference>
<proteinExistence type="predicted"/>
<dbReference type="SUPFAM" id="SSF56112">
    <property type="entry name" value="Protein kinase-like (PK-like)"/>
    <property type="match status" value="1"/>
</dbReference>
<dbReference type="AlphaFoldDB" id="A0AAD5WRW3"/>
<name>A0AAD5WRW3_9PEZI</name>
<comment type="catalytic activity">
    <reaction evidence="9">
        <text>L-seryl-[protein] + ATP = O-phospho-L-seryl-[protein] + ADP + H(+)</text>
        <dbReference type="Rhea" id="RHEA:17989"/>
        <dbReference type="Rhea" id="RHEA-COMP:9863"/>
        <dbReference type="Rhea" id="RHEA-COMP:11604"/>
        <dbReference type="ChEBI" id="CHEBI:15378"/>
        <dbReference type="ChEBI" id="CHEBI:29999"/>
        <dbReference type="ChEBI" id="CHEBI:30616"/>
        <dbReference type="ChEBI" id="CHEBI:83421"/>
        <dbReference type="ChEBI" id="CHEBI:456216"/>
        <dbReference type="EC" id="2.7.11.1"/>
    </reaction>
</comment>
<comment type="caution">
    <text evidence="11">The sequence shown here is derived from an EMBL/GenBank/DDBJ whole genome shotgun (WGS) entry which is preliminary data.</text>
</comment>
<reference evidence="11" key="1">
    <citation type="submission" date="2022-07" db="EMBL/GenBank/DDBJ databases">
        <title>Draft genome sequence of Zalerion maritima ATCC 34329, a (micro)plastics degrading marine fungus.</title>
        <authorList>
            <person name="Paco A."/>
            <person name="Goncalves M.F.M."/>
            <person name="Rocha-Santos T.A.P."/>
            <person name="Alves A."/>
        </authorList>
    </citation>
    <scope>NUCLEOTIDE SEQUENCE</scope>
    <source>
        <strain evidence="11">ATCC 34329</strain>
    </source>
</reference>
<keyword evidence="11" id="KW-0418">Kinase</keyword>
<evidence type="ECO:0000256" key="9">
    <source>
        <dbReference type="ARBA" id="ARBA00048679"/>
    </source>
</evidence>
<dbReference type="InterPro" id="IPR000719">
    <property type="entry name" value="Prot_kinase_dom"/>
</dbReference>
<evidence type="ECO:0000256" key="6">
    <source>
        <dbReference type="ARBA" id="ARBA00030980"/>
    </source>
</evidence>
<comment type="subunit">
    <text evidence="2">Component of the EKC/KEOPS complex composed of at least BUD32, CGI121, GON7, KAE1 and PCC1; the whole complex dimerizes.</text>
</comment>
<dbReference type="PANTHER" id="PTHR44167:SF24">
    <property type="entry name" value="SERINE_THREONINE-PROTEIN KINASE CHK2"/>
    <property type="match status" value="1"/>
</dbReference>
<evidence type="ECO:0000313" key="11">
    <source>
        <dbReference type="EMBL" id="KAJ2899199.1"/>
    </source>
</evidence>
<keyword evidence="12" id="KW-1185">Reference proteome</keyword>
<dbReference type="Pfam" id="PF00069">
    <property type="entry name" value="Pkinase"/>
    <property type="match status" value="1"/>
</dbReference>
<dbReference type="EC" id="2.7.11.1" evidence="3"/>
<evidence type="ECO:0000256" key="1">
    <source>
        <dbReference type="ARBA" id="ARBA00003747"/>
    </source>
</evidence>
<dbReference type="GO" id="GO:0005634">
    <property type="term" value="C:nucleus"/>
    <property type="evidence" value="ECO:0007669"/>
    <property type="project" value="TreeGrafter"/>
</dbReference>